<evidence type="ECO:0000256" key="3">
    <source>
        <dbReference type="ARBA" id="ARBA00019596"/>
    </source>
</evidence>
<dbReference type="Pfam" id="PF16134">
    <property type="entry name" value="THOC2_N"/>
    <property type="match status" value="1"/>
</dbReference>
<feature type="region of interest" description="Disordered" evidence="5">
    <location>
        <begin position="351"/>
        <end position="383"/>
    </location>
</feature>
<dbReference type="RefSeq" id="XP_017986369.1">
    <property type="nucleotide sequence ID" value="XM_018130880.1"/>
</dbReference>
<feature type="domain" description="THO complex subunit 2 N-terminal" evidence="8">
    <location>
        <begin position="22"/>
        <end position="640"/>
    </location>
</feature>
<organism evidence="9 10">
    <name type="scientific">Eremothecium sinecaudum</name>
    <dbReference type="NCBI Taxonomy" id="45286"/>
    <lineage>
        <taxon>Eukaryota</taxon>
        <taxon>Fungi</taxon>
        <taxon>Dikarya</taxon>
        <taxon>Ascomycota</taxon>
        <taxon>Saccharomycotina</taxon>
        <taxon>Saccharomycetes</taxon>
        <taxon>Saccharomycetales</taxon>
        <taxon>Saccharomycetaceae</taxon>
        <taxon>Eremothecium</taxon>
    </lineage>
</organism>
<feature type="compositionally biased region" description="Basic and acidic residues" evidence="5">
    <location>
        <begin position="1420"/>
        <end position="1456"/>
    </location>
</feature>
<dbReference type="InterPro" id="IPR032302">
    <property type="entry name" value="THOC2_N"/>
</dbReference>
<feature type="domain" description="THO complex subunitTHOC2 N-terminal" evidence="7">
    <location>
        <begin position="643"/>
        <end position="717"/>
    </location>
</feature>
<evidence type="ECO:0000259" key="6">
    <source>
        <dbReference type="Pfam" id="PF11262"/>
    </source>
</evidence>
<feature type="compositionally biased region" description="Polar residues" evidence="5">
    <location>
        <begin position="1469"/>
        <end position="1485"/>
    </location>
</feature>
<proteinExistence type="inferred from homology"/>
<sequence>MSLIENLNRLAKQHVPFERSVFTDEFLSDWSTGYNKLMEHYDAIEEASEKETYLYKVFTEALMFTNEDYKKLIGDNYSSLASLLSKLCSRNNKAARLLVNVVNYFPKQSEDDSNLIELVKAIEGMQLEFSTSLNEKLLAHKWTKEQLSLYKRSLISEKYHLKKYNLLFECPIGFSQLISLLNVAYNDRDRFQSLEYYSSQLVFVASKYSLDPIRVLDIILRVSSIYVYDHHEFFTELLKHSDYWPLTPSDPFDWKRLNHGGNVVASRLIANKLSSEEFDDRYMDMVCILIKEGFVSYLSILESLGPDDETVAKYVNEYYHDLEQQSMEGASNPLAMAAALPDEEEVLAGNGIDSKKSDTEGQKAAALEVKEKEEEQKQRERKNRHFQINEVGKWRLVTSCLNHGLLIPALYSIKMNEKVAITIDGLVEALIRAYDFMIDPCYKKSINTPEYNVTAKIKMKMSHSGIPSKQCRLVQERISPNVNEKFLLGEKSTFYYSKWSDRLPVIASIEDLFSQSHEILTFVGTRLTLQPQVITKLSKIAIRDIADSENSEESIAKWIDFFRKFLLPTVAALEDDFFACSSCYDLMKLFPFEKRYFMYNELLTKISEDNIFVKLNFNRAKRRIRSLLKSLSIDNIDEKANEVARVISSNPLATLEPVVNQIENYDKVSELVVISATKFPDFAYDVLQYILLLKLTSGRSSLQSDGINQCSWIQRLSSFIAGLAKVCPRMDLENIIIFTVKNMHKDYNLSIPILKELISRVGGIQSINNISWKQLHMLNSGPALRRVARSLILDTRQDTLVAARAITKLLLKMNCISELIVLLCNINASSLSSDTHYKILSTKYDDSKSLLWAFVEMLKYTLTVDEFISSVLPFDEMVAEYNIPIEWSFNIWRDCIQESNQEGKEPSKIIDTALDKTEFKHIPFANLNKELFTTFWKLSLYDVQFNNQLYDEVTEQLKLKLSKAKFQREKNVFMTEVQQVMSNCLTHQKAFKNMQVLLKEKRSNFVPELNSDTIEAFFQYCVLPRTLFTCSDAVYSALFIIELFGVKETFTIFKLIVERRILGGLLFSCTVVESENLGFFFNVLLDAFEKAREEGSFDNDSLAELFKLHSTIITDMRLLLMETNYMSIRNAIEFLNQVTTIFPVVDDHIKEVLGALTEKLGDGEREDIRLPCNALIGHLKNRLKSACKPQEFYELPAEELMAIQNKEKEDMRIKEYQDALAKDAEAEKLEQSKALKESAKSAESNKPNRYSAASTDVGSGSGTERLPPSSEGSSTVPYQVQKTLDAIDSVHNLITSAKVDQVPKLIRDFFFKDELHKALNEYNGDVVSFRKRITNILMDYFYSTVKWPRSNAPFLRKLQDLEAACLKCAAPTSKAKSKVTADDLYGEDVPTASTHPKGSANKLESRLSTANTSDTPVPKAKLERYDKKPKDNTRSTSRFKDSENKPQQPKSEEKPLPSRFNSGKVPIATPTQPSELAGQKVQSNALRDRVSSRFEGRQEPSRISGPRAETSRFPQAPSRQADAVTESRFRNAPKEPSRKRPASDYRYNSDVKRQRQADDNKRKPNKERRLEIHANLPPGPKKGGVSRFR</sequence>
<dbReference type="Proteomes" id="UP000243052">
    <property type="component" value="Chromosome ii"/>
</dbReference>
<feature type="compositionally biased region" description="Polar residues" evidence="5">
    <location>
        <begin position="1406"/>
        <end position="1415"/>
    </location>
</feature>
<evidence type="ECO:0000259" key="8">
    <source>
        <dbReference type="Pfam" id="PF16134"/>
    </source>
</evidence>
<dbReference type="InterPro" id="IPR021418">
    <property type="entry name" value="THO_THOC2_C"/>
</dbReference>
<comment type="similarity">
    <text evidence="2">Belongs to the THOC2 family.</text>
</comment>
<evidence type="ECO:0000256" key="5">
    <source>
        <dbReference type="SAM" id="MobiDB-lite"/>
    </source>
</evidence>
<dbReference type="PANTHER" id="PTHR21597">
    <property type="entry name" value="THO2 PROTEIN"/>
    <property type="match status" value="1"/>
</dbReference>
<dbReference type="EMBL" id="CP014242">
    <property type="protein sequence ID" value="AMD19373.1"/>
    <property type="molecule type" value="Genomic_DNA"/>
</dbReference>
<dbReference type="STRING" id="45286.A0A109UXP2"/>
<feature type="compositionally biased region" description="Basic and acidic residues" evidence="5">
    <location>
        <begin position="368"/>
        <end position="378"/>
    </location>
</feature>
<dbReference type="GO" id="GO:0000445">
    <property type="term" value="C:THO complex part of transcription export complex"/>
    <property type="evidence" value="ECO:0007669"/>
    <property type="project" value="TreeGrafter"/>
</dbReference>
<dbReference type="PANTHER" id="PTHR21597:SF0">
    <property type="entry name" value="THO COMPLEX SUBUNIT 2"/>
    <property type="match status" value="1"/>
</dbReference>
<feature type="compositionally biased region" description="Basic and acidic residues" evidence="5">
    <location>
        <begin position="1231"/>
        <end position="1240"/>
    </location>
</feature>
<feature type="domain" description="THO complex subunitTHOC2 C-terminal" evidence="6">
    <location>
        <begin position="926"/>
        <end position="1097"/>
    </location>
</feature>
<feature type="compositionally biased region" description="Polar residues" evidence="5">
    <location>
        <begin position="1241"/>
        <end position="1258"/>
    </location>
</feature>
<dbReference type="GO" id="GO:0006397">
    <property type="term" value="P:mRNA processing"/>
    <property type="evidence" value="ECO:0007669"/>
    <property type="project" value="InterPro"/>
</dbReference>
<evidence type="ECO:0000256" key="4">
    <source>
        <dbReference type="ARBA" id="ARBA00023242"/>
    </source>
</evidence>
<feature type="compositionally biased region" description="Basic and acidic residues" evidence="5">
    <location>
        <begin position="1486"/>
        <end position="1500"/>
    </location>
</feature>
<dbReference type="InterPro" id="IPR021726">
    <property type="entry name" value="THO_THOC2_N"/>
</dbReference>
<dbReference type="OrthoDB" id="29024at2759"/>
<accession>A0A109UXP2</accession>
<evidence type="ECO:0000256" key="1">
    <source>
        <dbReference type="ARBA" id="ARBA00004123"/>
    </source>
</evidence>
<evidence type="ECO:0000256" key="2">
    <source>
        <dbReference type="ARBA" id="ARBA00007857"/>
    </source>
</evidence>
<dbReference type="Pfam" id="PF11262">
    <property type="entry name" value="Tho2"/>
    <property type="match status" value="2"/>
</dbReference>
<reference evidence="9 10" key="1">
    <citation type="submission" date="2016-01" db="EMBL/GenBank/DDBJ databases">
        <title>Genome sequence of the yeast Holleya sinecauda.</title>
        <authorList>
            <person name="Dietrich F.S."/>
        </authorList>
    </citation>
    <scope>NUCLEOTIDE SEQUENCE [LARGE SCALE GENOMIC DNA]</scope>
    <source>
        <strain evidence="9 10">ATCC 58844</strain>
    </source>
</reference>
<feature type="region of interest" description="Disordered" evidence="5">
    <location>
        <begin position="1387"/>
        <end position="1589"/>
    </location>
</feature>
<dbReference type="GO" id="GO:0006406">
    <property type="term" value="P:mRNA export from nucleus"/>
    <property type="evidence" value="ECO:0007669"/>
    <property type="project" value="InterPro"/>
</dbReference>
<feature type="domain" description="THO complex subunitTHOC2 C-terminal" evidence="6">
    <location>
        <begin position="1105"/>
        <end position="1179"/>
    </location>
</feature>
<keyword evidence="4" id="KW-0539">Nucleus</keyword>
<evidence type="ECO:0000313" key="9">
    <source>
        <dbReference type="EMBL" id="AMD19373.1"/>
    </source>
</evidence>
<protein>
    <recommendedName>
        <fullName evidence="3">THO complex subunit 2</fullName>
    </recommendedName>
</protein>
<dbReference type="InterPro" id="IPR040007">
    <property type="entry name" value="Tho2"/>
</dbReference>
<dbReference type="GeneID" id="28721664"/>
<keyword evidence="10" id="KW-1185">Reference proteome</keyword>
<name>A0A109UXP2_9SACH</name>
<dbReference type="Pfam" id="PF11732">
    <property type="entry name" value="Thoc2"/>
    <property type="match status" value="1"/>
</dbReference>
<comment type="subcellular location">
    <subcellularLocation>
        <location evidence="1">Nucleus</location>
    </subcellularLocation>
</comment>
<gene>
    <name evidence="9" type="ORF">AW171_hschr21201</name>
</gene>
<feature type="region of interest" description="Disordered" evidence="5">
    <location>
        <begin position="1231"/>
        <end position="1276"/>
    </location>
</feature>
<feature type="compositionally biased region" description="Basic and acidic residues" evidence="5">
    <location>
        <begin position="1525"/>
        <end position="1572"/>
    </location>
</feature>
<evidence type="ECO:0000313" key="10">
    <source>
        <dbReference type="Proteomes" id="UP000243052"/>
    </source>
</evidence>
<dbReference type="GO" id="GO:0003729">
    <property type="term" value="F:mRNA binding"/>
    <property type="evidence" value="ECO:0007669"/>
    <property type="project" value="TreeGrafter"/>
</dbReference>
<evidence type="ECO:0000259" key="7">
    <source>
        <dbReference type="Pfam" id="PF11732"/>
    </source>
</evidence>